<evidence type="ECO:0000313" key="3">
    <source>
        <dbReference type="EMBL" id="GGA90399.1"/>
    </source>
</evidence>
<dbReference type="AlphaFoldDB" id="A0A916WE69"/>
<evidence type="ECO:0000313" key="4">
    <source>
        <dbReference type="Proteomes" id="UP000606922"/>
    </source>
</evidence>
<dbReference type="Proteomes" id="UP000606922">
    <property type="component" value="Unassembled WGS sequence"/>
</dbReference>
<keyword evidence="2" id="KW-1133">Transmembrane helix</keyword>
<name>A0A916WE69_9MICO</name>
<keyword evidence="2" id="KW-0472">Membrane</keyword>
<reference evidence="3" key="2">
    <citation type="submission" date="2020-09" db="EMBL/GenBank/DDBJ databases">
        <authorList>
            <person name="Sun Q."/>
            <person name="Zhou Y."/>
        </authorList>
    </citation>
    <scope>NUCLEOTIDE SEQUENCE</scope>
    <source>
        <strain evidence="3">CGMCC 1.12813</strain>
    </source>
</reference>
<sequence length="130" mass="12035">MDVSAVGASAVTASGSTSDDTSAGVDCPGVGAESSVLTAGFAASVVVFFAGVRLTAGLSAFGDATDFAAAGLAVAALGVVDRGVVARGVVVRGVAGLAAPVFGAAGFAGVAGLAPVPVLAAAVVDVLDRG</sequence>
<evidence type="ECO:0000256" key="1">
    <source>
        <dbReference type="SAM" id="MobiDB-lite"/>
    </source>
</evidence>
<evidence type="ECO:0000256" key="2">
    <source>
        <dbReference type="SAM" id="Phobius"/>
    </source>
</evidence>
<dbReference type="RefSeq" id="WP_188508798.1">
    <property type="nucleotide sequence ID" value="NZ_BMGB01000001.1"/>
</dbReference>
<dbReference type="EMBL" id="BMGB01000001">
    <property type="protein sequence ID" value="GGA90399.1"/>
    <property type="molecule type" value="Genomic_DNA"/>
</dbReference>
<feature type="transmembrane region" description="Helical" evidence="2">
    <location>
        <begin position="34"/>
        <end position="55"/>
    </location>
</feature>
<gene>
    <name evidence="3" type="ORF">GCM10010979_01370</name>
</gene>
<feature type="transmembrane region" description="Helical" evidence="2">
    <location>
        <begin position="67"/>
        <end position="85"/>
    </location>
</feature>
<feature type="region of interest" description="Disordered" evidence="1">
    <location>
        <begin position="1"/>
        <end position="23"/>
    </location>
</feature>
<proteinExistence type="predicted"/>
<comment type="caution">
    <text evidence="3">The sequence shown here is derived from an EMBL/GenBank/DDBJ whole genome shotgun (WGS) entry which is preliminary data.</text>
</comment>
<reference evidence="3" key="1">
    <citation type="journal article" date="2014" name="Int. J. Syst. Evol. Microbiol.">
        <title>Complete genome sequence of Corynebacterium casei LMG S-19264T (=DSM 44701T), isolated from a smear-ripened cheese.</title>
        <authorList>
            <consortium name="US DOE Joint Genome Institute (JGI-PGF)"/>
            <person name="Walter F."/>
            <person name="Albersmeier A."/>
            <person name="Kalinowski J."/>
            <person name="Ruckert C."/>
        </authorList>
    </citation>
    <scope>NUCLEOTIDE SEQUENCE</scope>
    <source>
        <strain evidence="3">CGMCC 1.12813</strain>
    </source>
</reference>
<keyword evidence="4" id="KW-1185">Reference proteome</keyword>
<organism evidence="3 4">
    <name type="scientific">Conyzicola nivalis</name>
    <dbReference type="NCBI Taxonomy" id="1477021"/>
    <lineage>
        <taxon>Bacteria</taxon>
        <taxon>Bacillati</taxon>
        <taxon>Actinomycetota</taxon>
        <taxon>Actinomycetes</taxon>
        <taxon>Micrococcales</taxon>
        <taxon>Microbacteriaceae</taxon>
        <taxon>Conyzicola</taxon>
    </lineage>
</organism>
<feature type="transmembrane region" description="Helical" evidence="2">
    <location>
        <begin position="97"/>
        <end position="124"/>
    </location>
</feature>
<keyword evidence="2" id="KW-0812">Transmembrane</keyword>
<accession>A0A916WE69</accession>
<protein>
    <submittedName>
        <fullName evidence="3">Uncharacterized protein</fullName>
    </submittedName>
</protein>